<proteinExistence type="predicted"/>
<evidence type="ECO:0000313" key="2">
    <source>
        <dbReference type="EMBL" id="EMP41965.1"/>
    </source>
</evidence>
<gene>
    <name evidence="2" type="ORF">UY3_00811</name>
</gene>
<protein>
    <submittedName>
        <fullName evidence="2">Uncharacterized protein</fullName>
    </submittedName>
</protein>
<evidence type="ECO:0000313" key="3">
    <source>
        <dbReference type="Proteomes" id="UP000031443"/>
    </source>
</evidence>
<dbReference type="AlphaFoldDB" id="M7C1D0"/>
<feature type="region of interest" description="Disordered" evidence="1">
    <location>
        <begin position="18"/>
        <end position="48"/>
    </location>
</feature>
<accession>M7C1D0</accession>
<name>M7C1D0_CHEMY</name>
<sequence length="119" mass="13075">MKRGKGTQRQRMALRAEMHGIRGAFSEEPSQSQQSDLGEVQTGEEAPAQSFHCASLQKWGLKSPSSWLLDVNVLAPGMSIVSSRSSIPMFAFIQFVNDCSPVMWLPESNTLSLLFTLSA</sequence>
<dbReference type="EMBL" id="KB480854">
    <property type="protein sequence ID" value="EMP41965.1"/>
    <property type="molecule type" value="Genomic_DNA"/>
</dbReference>
<reference evidence="3" key="1">
    <citation type="journal article" date="2013" name="Nat. Genet.">
        <title>The draft genomes of soft-shell turtle and green sea turtle yield insights into the development and evolution of the turtle-specific body plan.</title>
        <authorList>
            <person name="Wang Z."/>
            <person name="Pascual-Anaya J."/>
            <person name="Zadissa A."/>
            <person name="Li W."/>
            <person name="Niimura Y."/>
            <person name="Huang Z."/>
            <person name="Li C."/>
            <person name="White S."/>
            <person name="Xiong Z."/>
            <person name="Fang D."/>
            <person name="Wang B."/>
            <person name="Ming Y."/>
            <person name="Chen Y."/>
            <person name="Zheng Y."/>
            <person name="Kuraku S."/>
            <person name="Pignatelli M."/>
            <person name="Herrero J."/>
            <person name="Beal K."/>
            <person name="Nozawa M."/>
            <person name="Li Q."/>
            <person name="Wang J."/>
            <person name="Zhang H."/>
            <person name="Yu L."/>
            <person name="Shigenobu S."/>
            <person name="Wang J."/>
            <person name="Liu J."/>
            <person name="Flicek P."/>
            <person name="Searle S."/>
            <person name="Wang J."/>
            <person name="Kuratani S."/>
            <person name="Yin Y."/>
            <person name="Aken B."/>
            <person name="Zhang G."/>
            <person name="Irie N."/>
        </authorList>
    </citation>
    <scope>NUCLEOTIDE SEQUENCE [LARGE SCALE GENOMIC DNA]</scope>
</reference>
<evidence type="ECO:0000256" key="1">
    <source>
        <dbReference type="SAM" id="MobiDB-lite"/>
    </source>
</evidence>
<dbReference type="Proteomes" id="UP000031443">
    <property type="component" value="Unassembled WGS sequence"/>
</dbReference>
<keyword evidence="3" id="KW-1185">Reference proteome</keyword>
<organism evidence="2 3">
    <name type="scientific">Chelonia mydas</name>
    <name type="common">Green sea-turtle</name>
    <name type="synonym">Chelonia agassizi</name>
    <dbReference type="NCBI Taxonomy" id="8469"/>
    <lineage>
        <taxon>Eukaryota</taxon>
        <taxon>Metazoa</taxon>
        <taxon>Chordata</taxon>
        <taxon>Craniata</taxon>
        <taxon>Vertebrata</taxon>
        <taxon>Euteleostomi</taxon>
        <taxon>Archelosauria</taxon>
        <taxon>Testudinata</taxon>
        <taxon>Testudines</taxon>
        <taxon>Cryptodira</taxon>
        <taxon>Durocryptodira</taxon>
        <taxon>Americhelydia</taxon>
        <taxon>Chelonioidea</taxon>
        <taxon>Cheloniidae</taxon>
        <taxon>Chelonia</taxon>
    </lineage>
</organism>